<proteinExistence type="predicted"/>
<organism evidence="1 2">
    <name type="scientific">Gymnopus androsaceus JB14</name>
    <dbReference type="NCBI Taxonomy" id="1447944"/>
    <lineage>
        <taxon>Eukaryota</taxon>
        <taxon>Fungi</taxon>
        <taxon>Dikarya</taxon>
        <taxon>Basidiomycota</taxon>
        <taxon>Agaricomycotina</taxon>
        <taxon>Agaricomycetes</taxon>
        <taxon>Agaricomycetidae</taxon>
        <taxon>Agaricales</taxon>
        <taxon>Marasmiineae</taxon>
        <taxon>Omphalotaceae</taxon>
        <taxon>Gymnopus</taxon>
    </lineage>
</organism>
<accession>A0A6A4GLW1</accession>
<keyword evidence="2" id="KW-1185">Reference proteome</keyword>
<name>A0A6A4GLW1_9AGAR</name>
<dbReference type="AlphaFoldDB" id="A0A6A4GLW1"/>
<dbReference type="Proteomes" id="UP000799118">
    <property type="component" value="Unassembled WGS sequence"/>
</dbReference>
<sequence>MQTLHRVLIQPLNILNHLLGDNFVSQSKRFGLILQFHGLKKTPGIRDTLWQAPSSEALGPISARSMGRIGNNNLAKMPRGSRGGQVAIGIFEGTLWTNTLNNWTTLEWYYGFENSSGLKAFFGSQGHPEAVHWWLQNAKPSSHWPPEKVLGNADNFGHSWWAWWSALNPGWREHDVVTGQIIVGAQMVMEIGPSLIMQDNVVSSRFCTASFGGQG</sequence>
<dbReference type="EMBL" id="ML769902">
    <property type="protein sequence ID" value="KAE9386204.1"/>
    <property type="molecule type" value="Genomic_DNA"/>
</dbReference>
<evidence type="ECO:0000313" key="1">
    <source>
        <dbReference type="EMBL" id="KAE9386204.1"/>
    </source>
</evidence>
<gene>
    <name evidence="1" type="ORF">BT96DRAFT_949286</name>
</gene>
<protein>
    <submittedName>
        <fullName evidence="1">Uncharacterized protein</fullName>
    </submittedName>
</protein>
<evidence type="ECO:0000313" key="2">
    <source>
        <dbReference type="Proteomes" id="UP000799118"/>
    </source>
</evidence>
<reference evidence="1" key="1">
    <citation type="journal article" date="2019" name="Environ. Microbiol.">
        <title>Fungal ecological strategies reflected in gene transcription - a case study of two litter decomposers.</title>
        <authorList>
            <person name="Barbi F."/>
            <person name="Kohler A."/>
            <person name="Barry K."/>
            <person name="Baskaran P."/>
            <person name="Daum C."/>
            <person name="Fauchery L."/>
            <person name="Ihrmark K."/>
            <person name="Kuo A."/>
            <person name="LaButti K."/>
            <person name="Lipzen A."/>
            <person name="Morin E."/>
            <person name="Grigoriev I.V."/>
            <person name="Henrissat B."/>
            <person name="Lindahl B."/>
            <person name="Martin F."/>
        </authorList>
    </citation>
    <scope>NUCLEOTIDE SEQUENCE</scope>
    <source>
        <strain evidence="1">JB14</strain>
    </source>
</reference>